<evidence type="ECO:0000313" key="1">
    <source>
        <dbReference type="EMBL" id="MFC4128978.1"/>
    </source>
</evidence>
<keyword evidence="2" id="KW-1185">Reference proteome</keyword>
<dbReference type="Proteomes" id="UP001595767">
    <property type="component" value="Unassembled WGS sequence"/>
</dbReference>
<gene>
    <name evidence="1" type="ORF">ACFOW8_29010</name>
</gene>
<accession>A0ABV8LER1</accession>
<proteinExistence type="predicted"/>
<comment type="caution">
    <text evidence="1">The sequence shown here is derived from an EMBL/GenBank/DDBJ whole genome shotgun (WGS) entry which is preliminary data.</text>
</comment>
<dbReference type="RefSeq" id="WP_378554868.1">
    <property type="nucleotide sequence ID" value="NZ_JBHSBA010000018.1"/>
</dbReference>
<reference evidence="2" key="1">
    <citation type="journal article" date="2019" name="Int. J. Syst. Evol. Microbiol.">
        <title>The Global Catalogue of Microorganisms (GCM) 10K type strain sequencing project: providing services to taxonomists for standard genome sequencing and annotation.</title>
        <authorList>
            <consortium name="The Broad Institute Genomics Platform"/>
            <consortium name="The Broad Institute Genome Sequencing Center for Infectious Disease"/>
            <person name="Wu L."/>
            <person name="Ma J."/>
        </authorList>
    </citation>
    <scope>NUCLEOTIDE SEQUENCE [LARGE SCALE GENOMIC DNA]</scope>
    <source>
        <strain evidence="2">CGMCC 4.7204</strain>
    </source>
</reference>
<dbReference type="EMBL" id="JBHSBA010000018">
    <property type="protein sequence ID" value="MFC4128978.1"/>
    <property type="molecule type" value="Genomic_DNA"/>
</dbReference>
<organism evidence="1 2">
    <name type="scientific">Nocardia rhizosphaerae</name>
    <dbReference type="NCBI Taxonomy" id="1691571"/>
    <lineage>
        <taxon>Bacteria</taxon>
        <taxon>Bacillati</taxon>
        <taxon>Actinomycetota</taxon>
        <taxon>Actinomycetes</taxon>
        <taxon>Mycobacteriales</taxon>
        <taxon>Nocardiaceae</taxon>
        <taxon>Nocardia</taxon>
    </lineage>
</organism>
<sequence length="64" mass="6949">MIARHCDRHGCDSWKRIDDVEVVRWGNPGWVTVDLGDDTGHFCSLACLVAYGATALKATGETNG</sequence>
<name>A0ABV8LER1_9NOCA</name>
<protein>
    <submittedName>
        <fullName evidence="1">Uncharacterized protein</fullName>
    </submittedName>
</protein>
<evidence type="ECO:0000313" key="2">
    <source>
        <dbReference type="Proteomes" id="UP001595767"/>
    </source>
</evidence>